<keyword evidence="3 4" id="KW-0418">Kinase</keyword>
<dbReference type="Pfam" id="PF03976">
    <property type="entry name" value="PPK2"/>
    <property type="match status" value="1"/>
</dbReference>
<name>A0A8K1ZYT9_9CYAN</name>
<organism evidence="7 8">
    <name type="scientific">Petrachloros mirabilis ULC683</name>
    <dbReference type="NCBI Taxonomy" id="2781853"/>
    <lineage>
        <taxon>Bacteria</taxon>
        <taxon>Bacillati</taxon>
        <taxon>Cyanobacteriota</taxon>
        <taxon>Cyanophyceae</taxon>
        <taxon>Synechococcales</taxon>
        <taxon>Petrachlorosaceae</taxon>
        <taxon>Petrachloros</taxon>
        <taxon>Petrachloros mirabilis</taxon>
    </lineage>
</organism>
<evidence type="ECO:0000256" key="3">
    <source>
        <dbReference type="ARBA" id="ARBA00022777"/>
    </source>
</evidence>
<dbReference type="EC" id="2.7.4.-" evidence="4"/>
<dbReference type="EMBL" id="WVIC01000013">
    <property type="protein sequence ID" value="NCJ06476.1"/>
    <property type="molecule type" value="Genomic_DNA"/>
</dbReference>
<dbReference type="InterPro" id="IPR027417">
    <property type="entry name" value="P-loop_NTPase"/>
</dbReference>
<feature type="region of interest" description="Disordered" evidence="5">
    <location>
        <begin position="1"/>
        <end position="37"/>
    </location>
</feature>
<comment type="subunit">
    <text evidence="4">Homotetramer.</text>
</comment>
<dbReference type="InterPro" id="IPR022488">
    <property type="entry name" value="PPK2-related"/>
</dbReference>
<dbReference type="PANTHER" id="PTHR34383">
    <property type="entry name" value="POLYPHOSPHATE:AMP PHOSPHOTRANSFERASE-RELATED"/>
    <property type="match status" value="1"/>
</dbReference>
<dbReference type="PANTHER" id="PTHR34383:SF1">
    <property type="entry name" value="ADP-POLYPHOSPHATE PHOSPHOTRANSFERASE"/>
    <property type="match status" value="1"/>
</dbReference>
<feature type="compositionally biased region" description="Basic residues" evidence="5">
    <location>
        <begin position="27"/>
        <end position="37"/>
    </location>
</feature>
<dbReference type="RefSeq" id="WP_161824954.1">
    <property type="nucleotide sequence ID" value="NZ_WVIC01000013.1"/>
</dbReference>
<feature type="domain" description="Polyphosphate kinase-2-related" evidence="6">
    <location>
        <begin position="58"/>
        <end position="281"/>
    </location>
</feature>
<comment type="function">
    <text evidence="4">Uses inorganic polyphosphate (polyP) as a donor to convert GDP to GTP or ADP to ATP.</text>
</comment>
<dbReference type="AlphaFoldDB" id="A0A8K1ZYT9"/>
<dbReference type="PIRSF" id="PIRSF028756">
    <property type="entry name" value="PPK2_prd"/>
    <property type="match status" value="1"/>
</dbReference>
<sequence length="314" mass="36648">MTVDTPTEKGFANNHLADDSALTEKSAKKKKKKKKAKLQFSDKKATFHASEAEGYSKLSGKQYEKELARLQLELVKMQYWVKHTGARIVIIFEGRDAAGKGGTIKRITEPLNPRGCRVVALGTPSDREKTEWYFQRYVTHLPAAGEIVCFDRSWYNRAGVERVMNFCTDEQYREFLQTCPEFERMLVRSGIILLKYWFSVSDEEQERRFQARTTDPARRWKLSPMDLESRDRWVEYSQAKDKMFAHTNIPEAPWFTVEADDKKRARLNCICHILTKIPYVDMTPEPLELAPRTIAPHSYVRPPRNEQFFVPHVY</sequence>
<evidence type="ECO:0000313" key="7">
    <source>
        <dbReference type="EMBL" id="NCJ06476.1"/>
    </source>
</evidence>
<proteinExistence type="inferred from homology"/>
<dbReference type="InterPro" id="IPR016898">
    <property type="entry name" value="Polyphosphate_phosphotransfera"/>
</dbReference>
<dbReference type="Proteomes" id="UP000607397">
    <property type="component" value="Unassembled WGS sequence"/>
</dbReference>
<protein>
    <recommendedName>
        <fullName evidence="4">ADP/GDP-polyphosphate phosphotransferase</fullName>
        <ecNumber evidence="4">2.7.4.-</ecNumber>
    </recommendedName>
    <alternativeName>
        <fullName evidence="4">Polyphosphate kinase PPK2</fullName>
    </alternativeName>
</protein>
<dbReference type="InterPro" id="IPR022486">
    <property type="entry name" value="PPK2_PA0141"/>
</dbReference>
<dbReference type="GO" id="GO:0008976">
    <property type="term" value="F:polyphosphate kinase activity"/>
    <property type="evidence" value="ECO:0007669"/>
    <property type="project" value="UniProtKB-UniRule"/>
</dbReference>
<gene>
    <name evidence="7" type="primary">ppk2</name>
    <name evidence="7" type="ORF">GS597_08115</name>
</gene>
<accession>A0A8K1ZYT9</accession>
<evidence type="ECO:0000256" key="5">
    <source>
        <dbReference type="SAM" id="MobiDB-lite"/>
    </source>
</evidence>
<dbReference type="SUPFAM" id="SSF52540">
    <property type="entry name" value="P-loop containing nucleoside triphosphate hydrolases"/>
    <property type="match status" value="1"/>
</dbReference>
<evidence type="ECO:0000313" key="8">
    <source>
        <dbReference type="Proteomes" id="UP000607397"/>
    </source>
</evidence>
<dbReference type="NCBIfam" id="TIGR03707">
    <property type="entry name" value="PPK2_P_aer"/>
    <property type="match status" value="1"/>
</dbReference>
<dbReference type="Gene3D" id="3.40.50.300">
    <property type="entry name" value="P-loop containing nucleotide triphosphate hydrolases"/>
    <property type="match status" value="1"/>
</dbReference>
<dbReference type="GO" id="GO:0006793">
    <property type="term" value="P:phosphorus metabolic process"/>
    <property type="evidence" value="ECO:0007669"/>
    <property type="project" value="InterPro"/>
</dbReference>
<evidence type="ECO:0000256" key="1">
    <source>
        <dbReference type="ARBA" id="ARBA00009924"/>
    </source>
</evidence>
<comment type="similarity">
    <text evidence="1 4">Belongs to the polyphosphate kinase 2 (PPK2) family. Class I subfamily.</text>
</comment>
<evidence type="ECO:0000256" key="2">
    <source>
        <dbReference type="ARBA" id="ARBA00022679"/>
    </source>
</evidence>
<reference evidence="7" key="1">
    <citation type="submission" date="2019-12" db="EMBL/GenBank/DDBJ databases">
        <title>High-Quality draft genome sequences of three cyanobacteria isolated from the limestone walls of the Old Cathedral of Coimbra.</title>
        <authorList>
            <person name="Tiago I."/>
            <person name="Soares F."/>
            <person name="Portugal A."/>
        </authorList>
    </citation>
    <scope>NUCLEOTIDE SEQUENCE [LARGE SCALE GENOMIC DNA]</scope>
    <source>
        <strain evidence="7">C</strain>
    </source>
</reference>
<comment type="caution">
    <text evidence="7">The sequence shown here is derived from an EMBL/GenBank/DDBJ whole genome shotgun (WGS) entry which is preliminary data.</text>
</comment>
<keyword evidence="2 4" id="KW-0808">Transferase</keyword>
<evidence type="ECO:0000256" key="4">
    <source>
        <dbReference type="RuleBase" id="RU369062"/>
    </source>
</evidence>
<keyword evidence="8" id="KW-1185">Reference proteome</keyword>
<evidence type="ECO:0000259" key="6">
    <source>
        <dbReference type="Pfam" id="PF03976"/>
    </source>
</evidence>